<evidence type="ECO:0000313" key="2">
    <source>
        <dbReference type="Proteomes" id="UP000691718"/>
    </source>
</evidence>
<evidence type="ECO:0000313" key="1">
    <source>
        <dbReference type="EMBL" id="CAG5016968.1"/>
    </source>
</evidence>
<dbReference type="Pfam" id="PF03564">
    <property type="entry name" value="DUF1759"/>
    <property type="match status" value="1"/>
</dbReference>
<dbReference type="PANTHER" id="PTHR22954:SF3">
    <property type="entry name" value="PROTEIN CBG08539"/>
    <property type="match status" value="1"/>
</dbReference>
<comment type="caution">
    <text evidence="1">The sequence shown here is derived from an EMBL/GenBank/DDBJ whole genome shotgun (WGS) entry which is preliminary data.</text>
</comment>
<accession>A0A8S3XCH8</accession>
<dbReference type="OrthoDB" id="7444419at2759"/>
<sequence>MCDDGDVLQWQEFWDRFYSSIHVKLIRNVDKLAYLQSCLEGEAKDAVAGLETTNDNYEIALNTLKDTFGRKSIVVDAHYKELYNMQDKNSSIKYRRVINYTFGQNKPYKIISPKAEIKIFISPQIERSITVNIVPFIADSVSCYVFRNHGLNITLADDGSLGEEINLLIGNDYYFSFINSGCPRHGCASMG</sequence>
<dbReference type="PANTHER" id="PTHR22954">
    <property type="entry name" value="RETROVIRAL PROTEASE-RELATED"/>
    <property type="match status" value="1"/>
</dbReference>
<protein>
    <submittedName>
        <fullName evidence="1">(apollo) hypothetical protein</fullName>
    </submittedName>
</protein>
<gene>
    <name evidence="1" type="ORF">PAPOLLO_LOCUS16597</name>
</gene>
<dbReference type="EMBL" id="CAJQZP010001115">
    <property type="protein sequence ID" value="CAG5016968.1"/>
    <property type="molecule type" value="Genomic_DNA"/>
</dbReference>
<dbReference type="AlphaFoldDB" id="A0A8S3XCH8"/>
<organism evidence="1 2">
    <name type="scientific">Parnassius apollo</name>
    <name type="common">Apollo butterfly</name>
    <name type="synonym">Papilio apollo</name>
    <dbReference type="NCBI Taxonomy" id="110799"/>
    <lineage>
        <taxon>Eukaryota</taxon>
        <taxon>Metazoa</taxon>
        <taxon>Ecdysozoa</taxon>
        <taxon>Arthropoda</taxon>
        <taxon>Hexapoda</taxon>
        <taxon>Insecta</taxon>
        <taxon>Pterygota</taxon>
        <taxon>Neoptera</taxon>
        <taxon>Endopterygota</taxon>
        <taxon>Lepidoptera</taxon>
        <taxon>Glossata</taxon>
        <taxon>Ditrysia</taxon>
        <taxon>Papilionoidea</taxon>
        <taxon>Papilionidae</taxon>
        <taxon>Parnassiinae</taxon>
        <taxon>Parnassini</taxon>
        <taxon>Parnassius</taxon>
        <taxon>Parnassius</taxon>
    </lineage>
</organism>
<dbReference type="InterPro" id="IPR005312">
    <property type="entry name" value="DUF1759"/>
</dbReference>
<proteinExistence type="predicted"/>
<reference evidence="1" key="1">
    <citation type="submission" date="2021-04" db="EMBL/GenBank/DDBJ databases">
        <authorList>
            <person name="Tunstrom K."/>
        </authorList>
    </citation>
    <scope>NUCLEOTIDE SEQUENCE</scope>
</reference>
<name>A0A8S3XCH8_PARAO</name>
<dbReference type="Proteomes" id="UP000691718">
    <property type="component" value="Unassembled WGS sequence"/>
</dbReference>
<keyword evidence="2" id="KW-1185">Reference proteome</keyword>